<dbReference type="Pfam" id="PF09985">
    <property type="entry name" value="Glucodextran_C"/>
    <property type="match status" value="1"/>
</dbReference>
<name>A0A2Z3JGW1_9DEIO</name>
<accession>A0A2Z3JGW1</accession>
<dbReference type="Gene3D" id="2.60.40.1190">
    <property type="match status" value="1"/>
</dbReference>
<evidence type="ECO:0000256" key="1">
    <source>
        <dbReference type="SAM" id="Phobius"/>
    </source>
</evidence>
<evidence type="ECO:0000259" key="2">
    <source>
        <dbReference type="Pfam" id="PF09985"/>
    </source>
</evidence>
<feature type="domain" description="Glucodextranase-like C-terminal" evidence="2">
    <location>
        <begin position="33"/>
        <end position="147"/>
    </location>
</feature>
<dbReference type="InterPro" id="IPR019248">
    <property type="entry name" value="Glucodextran_C"/>
</dbReference>
<keyword evidence="4" id="KW-1185">Reference proteome</keyword>
<dbReference type="KEGG" id="dez:DKM44_02080"/>
<dbReference type="EMBL" id="CP029494">
    <property type="protein sequence ID" value="AWN22169.1"/>
    <property type="molecule type" value="Genomic_DNA"/>
</dbReference>
<sequence>MAGSAASSLAGAPAILAGVLSLLAALLPAALLLSVPDPAGDANGDGSYLLPTRPSLSAAALDLRSFKAENVAGKLRLSTALGAVSNPWNAPTGFSGLTLDIFVKTAPGGARELSGLGLQVPGASGWQEHYRFNGFSAQHFSADASGRPALQADTPQAQVQGTDLVLDTGLPAGAYSYWVTSSLYTPFSADGILRPGGDTTPSSLRSARAGTPAPLDVLQNGDQKAVYATGILDPVGQTLDPRALGLLGLAAAGLVAAAVLGVLAWRRGA</sequence>
<reference evidence="3 4" key="1">
    <citation type="submission" date="2018-05" db="EMBL/GenBank/DDBJ databases">
        <title>Complete Genome Sequence of Deinococcus sp. strain 17bor-2.</title>
        <authorList>
            <person name="Srinivasan S."/>
        </authorList>
    </citation>
    <scope>NUCLEOTIDE SEQUENCE [LARGE SCALE GENOMIC DNA]</scope>
    <source>
        <strain evidence="3 4">17bor-2</strain>
    </source>
</reference>
<dbReference type="SUPFAM" id="SSF49344">
    <property type="entry name" value="CBD9-like"/>
    <property type="match status" value="1"/>
</dbReference>
<keyword evidence="1" id="KW-0812">Transmembrane</keyword>
<organism evidence="3 4">
    <name type="scientific">Deinococcus irradiatisoli</name>
    <dbReference type="NCBI Taxonomy" id="2202254"/>
    <lineage>
        <taxon>Bacteria</taxon>
        <taxon>Thermotogati</taxon>
        <taxon>Deinococcota</taxon>
        <taxon>Deinococci</taxon>
        <taxon>Deinococcales</taxon>
        <taxon>Deinococcaceae</taxon>
        <taxon>Deinococcus</taxon>
    </lineage>
</organism>
<protein>
    <submittedName>
        <fullName evidence="3">Regulator</fullName>
    </submittedName>
</protein>
<evidence type="ECO:0000313" key="3">
    <source>
        <dbReference type="EMBL" id="AWN22169.1"/>
    </source>
</evidence>
<evidence type="ECO:0000313" key="4">
    <source>
        <dbReference type="Proteomes" id="UP000245368"/>
    </source>
</evidence>
<proteinExistence type="predicted"/>
<keyword evidence="1" id="KW-1133">Transmembrane helix</keyword>
<dbReference type="OrthoDB" id="66266at2"/>
<keyword evidence="1" id="KW-0472">Membrane</keyword>
<feature type="transmembrane region" description="Helical" evidence="1">
    <location>
        <begin position="243"/>
        <end position="265"/>
    </location>
</feature>
<dbReference type="AlphaFoldDB" id="A0A2Z3JGW1"/>
<gene>
    <name evidence="3" type="ORF">DKM44_02080</name>
</gene>
<dbReference type="Proteomes" id="UP000245368">
    <property type="component" value="Chromosome"/>
</dbReference>